<proteinExistence type="predicted"/>
<evidence type="ECO:0000313" key="7">
    <source>
        <dbReference type="EMBL" id="PIP14968.1"/>
    </source>
</evidence>
<evidence type="ECO:0000256" key="3">
    <source>
        <dbReference type="ARBA" id="ARBA00022960"/>
    </source>
</evidence>
<gene>
    <name evidence="7" type="ORF">COX47_02410</name>
</gene>
<protein>
    <recommendedName>
        <fullName evidence="9">Rod shape-determining protein RodA</fullName>
    </recommendedName>
</protein>
<feature type="transmembrane region" description="Helical" evidence="6">
    <location>
        <begin position="252"/>
        <end position="271"/>
    </location>
</feature>
<evidence type="ECO:0000256" key="4">
    <source>
        <dbReference type="ARBA" id="ARBA00022989"/>
    </source>
</evidence>
<keyword evidence="5 6" id="KW-0472">Membrane</keyword>
<feature type="transmembrane region" description="Helical" evidence="6">
    <location>
        <begin position="58"/>
        <end position="76"/>
    </location>
</feature>
<comment type="caution">
    <text evidence="7">The sequence shown here is derived from an EMBL/GenBank/DDBJ whole genome shotgun (WGS) entry which is preliminary data.</text>
</comment>
<evidence type="ECO:0000256" key="6">
    <source>
        <dbReference type="SAM" id="Phobius"/>
    </source>
</evidence>
<feature type="transmembrane region" description="Helical" evidence="6">
    <location>
        <begin position="324"/>
        <end position="342"/>
    </location>
</feature>
<sequence length="343" mass="39469">MIIIPTILLSVFSLFNLLGININLFFNQLIFFSIGFLIYFIIKYKVSGHFFFFNNRFFYFLLIGLLIVTFVIGIEVKGSKRWLSFYLFNFQASEFLKIFFILFLADFFSQKKLVENIFLKFSKSFLYFIIPAIIIFKQPDLGNAAIFFFIYLIMIIFTDNYKKNIGYLAVITLIFIPLIFFILKDYQKARFFSFFNPHLDTAGTAYNMIQAMITIGSGKFFGRGLGLGTQSRLYFLPENTTDFAFASLAEQFGFLGGFFVILFYGLIIFAIAKKVINYFFQKDKEGRMDFFYCLGLLSYLIFQTIVNIGMNMGLLPIAGVSLPLISYGGSSIATFMIGLALLP</sequence>
<dbReference type="GO" id="GO:0015648">
    <property type="term" value="F:lipid-linked peptidoglycan transporter activity"/>
    <property type="evidence" value="ECO:0007669"/>
    <property type="project" value="TreeGrafter"/>
</dbReference>
<evidence type="ECO:0000313" key="8">
    <source>
        <dbReference type="Proteomes" id="UP000231025"/>
    </source>
</evidence>
<dbReference type="AlphaFoldDB" id="A0A2G9Y6V1"/>
<dbReference type="Pfam" id="PF01098">
    <property type="entry name" value="FTSW_RODA_SPOVE"/>
    <property type="match status" value="1"/>
</dbReference>
<feature type="transmembrane region" description="Helical" evidence="6">
    <location>
        <begin position="82"/>
        <end position="105"/>
    </location>
</feature>
<dbReference type="EMBL" id="PCRE01000034">
    <property type="protein sequence ID" value="PIP14968.1"/>
    <property type="molecule type" value="Genomic_DNA"/>
</dbReference>
<dbReference type="InterPro" id="IPR018365">
    <property type="entry name" value="Cell_cycle_FtsW-rel_CS"/>
</dbReference>
<evidence type="ECO:0000256" key="2">
    <source>
        <dbReference type="ARBA" id="ARBA00022692"/>
    </source>
</evidence>
<dbReference type="Proteomes" id="UP000231025">
    <property type="component" value="Unassembled WGS sequence"/>
</dbReference>
<dbReference type="GO" id="GO:0051301">
    <property type="term" value="P:cell division"/>
    <property type="evidence" value="ECO:0007669"/>
    <property type="project" value="InterPro"/>
</dbReference>
<feature type="transmembrane region" description="Helical" evidence="6">
    <location>
        <begin position="165"/>
        <end position="183"/>
    </location>
</feature>
<dbReference type="PANTHER" id="PTHR30474">
    <property type="entry name" value="CELL CYCLE PROTEIN"/>
    <property type="match status" value="1"/>
</dbReference>
<feature type="transmembrane region" description="Helical" evidence="6">
    <location>
        <begin position="141"/>
        <end position="158"/>
    </location>
</feature>
<comment type="subcellular location">
    <subcellularLocation>
        <location evidence="1">Membrane</location>
        <topology evidence="1">Multi-pass membrane protein</topology>
    </subcellularLocation>
</comment>
<keyword evidence="3" id="KW-0133">Cell shape</keyword>
<feature type="transmembrane region" description="Helical" evidence="6">
    <location>
        <begin position="117"/>
        <end position="135"/>
    </location>
</feature>
<name>A0A2G9Y6V1_9BACT</name>
<evidence type="ECO:0000256" key="5">
    <source>
        <dbReference type="ARBA" id="ARBA00023136"/>
    </source>
</evidence>
<reference evidence="7 8" key="1">
    <citation type="submission" date="2017-09" db="EMBL/GenBank/DDBJ databases">
        <title>Depth-based differentiation of microbial function through sediment-hosted aquifers and enrichment of novel symbionts in the deep terrestrial subsurface.</title>
        <authorList>
            <person name="Probst A.J."/>
            <person name="Ladd B."/>
            <person name="Jarett J.K."/>
            <person name="Geller-Mcgrath D.E."/>
            <person name="Sieber C.M."/>
            <person name="Emerson J.B."/>
            <person name="Anantharaman K."/>
            <person name="Thomas B.C."/>
            <person name="Malmstrom R."/>
            <person name="Stieglmeier M."/>
            <person name="Klingl A."/>
            <person name="Woyke T."/>
            <person name="Ryan C.M."/>
            <person name="Banfield J.F."/>
        </authorList>
    </citation>
    <scope>NUCLEOTIDE SEQUENCE [LARGE SCALE GENOMIC DNA]</scope>
    <source>
        <strain evidence="7">CG23_combo_of_CG06-09_8_20_14_all_35_49</strain>
    </source>
</reference>
<evidence type="ECO:0008006" key="9">
    <source>
        <dbReference type="Google" id="ProtNLM"/>
    </source>
</evidence>
<feature type="transmembrane region" description="Helical" evidence="6">
    <location>
        <begin position="291"/>
        <end position="318"/>
    </location>
</feature>
<keyword evidence="4 6" id="KW-1133">Transmembrane helix</keyword>
<feature type="transmembrane region" description="Helical" evidence="6">
    <location>
        <begin position="29"/>
        <end position="46"/>
    </location>
</feature>
<dbReference type="GO" id="GO:0008360">
    <property type="term" value="P:regulation of cell shape"/>
    <property type="evidence" value="ECO:0007669"/>
    <property type="project" value="UniProtKB-KW"/>
</dbReference>
<dbReference type="GO" id="GO:0032153">
    <property type="term" value="C:cell division site"/>
    <property type="evidence" value="ECO:0007669"/>
    <property type="project" value="TreeGrafter"/>
</dbReference>
<dbReference type="InterPro" id="IPR001182">
    <property type="entry name" value="FtsW/RodA"/>
</dbReference>
<dbReference type="PANTHER" id="PTHR30474:SF1">
    <property type="entry name" value="PEPTIDOGLYCAN GLYCOSYLTRANSFERASE MRDB"/>
    <property type="match status" value="1"/>
</dbReference>
<organism evidence="7 8">
    <name type="scientific">Candidatus Roizmanbacteria bacterium CG23_combo_of_CG06-09_8_20_14_all_35_49</name>
    <dbReference type="NCBI Taxonomy" id="1974863"/>
    <lineage>
        <taxon>Bacteria</taxon>
        <taxon>Candidatus Roizmaniibacteriota</taxon>
    </lineage>
</organism>
<evidence type="ECO:0000256" key="1">
    <source>
        <dbReference type="ARBA" id="ARBA00004141"/>
    </source>
</evidence>
<dbReference type="PROSITE" id="PS00428">
    <property type="entry name" value="FTSW_RODA_SPOVE"/>
    <property type="match status" value="1"/>
</dbReference>
<accession>A0A2G9Y6V1</accession>
<keyword evidence="2 6" id="KW-0812">Transmembrane</keyword>
<dbReference type="GO" id="GO:0005886">
    <property type="term" value="C:plasma membrane"/>
    <property type="evidence" value="ECO:0007669"/>
    <property type="project" value="TreeGrafter"/>
</dbReference>